<evidence type="ECO:0000256" key="8">
    <source>
        <dbReference type="ARBA" id="ARBA00022801"/>
    </source>
</evidence>
<reference evidence="17 18" key="1">
    <citation type="submission" date="2019-11" db="EMBL/GenBank/DDBJ databases">
        <title>Bacillus lacus genome.</title>
        <authorList>
            <person name="Allen C.J."/>
            <person name="Newman J.D."/>
        </authorList>
    </citation>
    <scope>NUCLEOTIDE SEQUENCE [LARGE SCALE GENOMIC DNA]</scope>
    <source>
        <strain evidence="17 18">KCTC 33946</strain>
    </source>
</reference>
<dbReference type="PANTHER" id="PTHR42944">
    <property type="entry name" value="ADENINE DNA GLYCOSYLASE"/>
    <property type="match status" value="1"/>
</dbReference>
<dbReference type="GO" id="GO:0051539">
    <property type="term" value="F:4 iron, 4 sulfur cluster binding"/>
    <property type="evidence" value="ECO:0007669"/>
    <property type="project" value="UniProtKB-UniRule"/>
</dbReference>
<dbReference type="Pfam" id="PF00730">
    <property type="entry name" value="HhH-GPD"/>
    <property type="match status" value="1"/>
</dbReference>
<keyword evidence="8" id="KW-0378">Hydrolase</keyword>
<dbReference type="OrthoDB" id="9802365at2"/>
<dbReference type="SMART" id="SM00478">
    <property type="entry name" value="ENDO3c"/>
    <property type="match status" value="1"/>
</dbReference>
<keyword evidence="5" id="KW-0004">4Fe-4S</keyword>
<dbReference type="InterPro" id="IPR003651">
    <property type="entry name" value="Endonuclease3_FeS-loop_motif"/>
</dbReference>
<dbReference type="Pfam" id="PF10576">
    <property type="entry name" value="EndIII_4Fe-2S"/>
    <property type="match status" value="1"/>
</dbReference>
<dbReference type="GO" id="GO:0046872">
    <property type="term" value="F:metal ion binding"/>
    <property type="evidence" value="ECO:0007669"/>
    <property type="project" value="UniProtKB-UniRule"/>
</dbReference>
<evidence type="ECO:0000256" key="14">
    <source>
        <dbReference type="ARBA" id="ARBA00058550"/>
    </source>
</evidence>
<keyword evidence="11" id="KW-0238">DNA-binding</keyword>
<dbReference type="FunFam" id="1.10.340.30:FF:000010">
    <property type="entry name" value="Adenine DNA glycosylase"/>
    <property type="match status" value="1"/>
</dbReference>
<evidence type="ECO:0000256" key="11">
    <source>
        <dbReference type="ARBA" id="ARBA00023125"/>
    </source>
</evidence>
<comment type="function">
    <text evidence="14">Base excision repair (BER) glycosylase that initiates repair of A:oxoG to C:G by removing the inappropriately paired adenine base from the DNA backbone, generating an abasic site product. 8-oxoguanine (oxoG) is a genotoxic DNA lesion resulting from oxidation of guanine; this residue is misread by replicative DNA polymerases, that insert adenine instead of cytosine opposite the oxidized damaged base. Shows a powerful dicrimination of A versus C, since it does not cleave cytosine in oxoG:C pairs. May also be able to remove adenine from A:G mispairs, although this activity may not be physiologically relevant.</text>
</comment>
<name>A0A7X2LZX2_9BACI</name>
<protein>
    <recommendedName>
        <fullName evidence="4 15">Adenine DNA glycosylase</fullName>
        <ecNumber evidence="3 15">3.2.2.31</ecNumber>
    </recommendedName>
</protein>
<comment type="caution">
    <text evidence="17">The sequence shown here is derived from an EMBL/GenBank/DDBJ whole genome shotgun (WGS) entry which is preliminary data.</text>
</comment>
<evidence type="ECO:0000256" key="1">
    <source>
        <dbReference type="ARBA" id="ARBA00000843"/>
    </source>
</evidence>
<proteinExistence type="inferred from homology"/>
<dbReference type="GO" id="GO:0006284">
    <property type="term" value="P:base-excision repair"/>
    <property type="evidence" value="ECO:0007669"/>
    <property type="project" value="UniProtKB-UniRule"/>
</dbReference>
<keyword evidence="7 15" id="KW-0227">DNA damage</keyword>
<dbReference type="InterPro" id="IPR004035">
    <property type="entry name" value="Endouclease-III_FeS-bd_BS"/>
</dbReference>
<comment type="similarity">
    <text evidence="2 15">Belongs to the Nth/MutY family.</text>
</comment>
<comment type="cofactor">
    <cofactor evidence="15">
        <name>[4Fe-4S] cluster</name>
        <dbReference type="ChEBI" id="CHEBI:49883"/>
    </cofactor>
    <text evidence="15">Binds 1 [4Fe-4S] cluster.</text>
</comment>
<evidence type="ECO:0000256" key="4">
    <source>
        <dbReference type="ARBA" id="ARBA00022023"/>
    </source>
</evidence>
<dbReference type="SUPFAM" id="SSF48150">
    <property type="entry name" value="DNA-glycosylase"/>
    <property type="match status" value="1"/>
</dbReference>
<dbReference type="EC" id="3.2.2.31" evidence="3 15"/>
<evidence type="ECO:0000256" key="3">
    <source>
        <dbReference type="ARBA" id="ARBA00012045"/>
    </source>
</evidence>
<dbReference type="Pfam" id="PF14815">
    <property type="entry name" value="NUDIX_4"/>
    <property type="match status" value="1"/>
</dbReference>
<organism evidence="17 18">
    <name type="scientific">Metabacillus lacus</name>
    <dbReference type="NCBI Taxonomy" id="1983721"/>
    <lineage>
        <taxon>Bacteria</taxon>
        <taxon>Bacillati</taxon>
        <taxon>Bacillota</taxon>
        <taxon>Bacilli</taxon>
        <taxon>Bacillales</taxon>
        <taxon>Bacillaceae</taxon>
        <taxon>Metabacillus</taxon>
    </lineage>
</organism>
<dbReference type="Gene3D" id="1.10.1670.10">
    <property type="entry name" value="Helix-hairpin-Helix base-excision DNA repair enzymes (C-terminal)"/>
    <property type="match status" value="1"/>
</dbReference>
<dbReference type="PROSITE" id="PS00764">
    <property type="entry name" value="ENDONUCLEASE_III_1"/>
    <property type="match status" value="1"/>
</dbReference>
<dbReference type="EMBL" id="WKKI01000050">
    <property type="protein sequence ID" value="MRX73896.1"/>
    <property type="molecule type" value="Genomic_DNA"/>
</dbReference>
<dbReference type="Pfam" id="PF00633">
    <property type="entry name" value="HHH"/>
    <property type="match status" value="1"/>
</dbReference>
<dbReference type="CDD" id="cd03431">
    <property type="entry name" value="NUDIX_DNA_Glycosylase_C-MutY"/>
    <property type="match status" value="1"/>
</dbReference>
<dbReference type="InterPro" id="IPR003265">
    <property type="entry name" value="HhH-GPD_domain"/>
</dbReference>
<dbReference type="CDD" id="cd00056">
    <property type="entry name" value="ENDO3c"/>
    <property type="match status" value="1"/>
</dbReference>
<dbReference type="SMART" id="SM00525">
    <property type="entry name" value="FES"/>
    <property type="match status" value="1"/>
</dbReference>
<evidence type="ECO:0000313" key="18">
    <source>
        <dbReference type="Proteomes" id="UP000448867"/>
    </source>
</evidence>
<keyword evidence="10" id="KW-0411">Iron-sulfur</keyword>
<dbReference type="GO" id="GO:0006298">
    <property type="term" value="P:mismatch repair"/>
    <property type="evidence" value="ECO:0007669"/>
    <property type="project" value="TreeGrafter"/>
</dbReference>
<comment type="catalytic activity">
    <reaction evidence="1 15">
        <text>Hydrolyzes free adenine bases from 7,8-dihydro-8-oxoguanine:adenine mismatched double-stranded DNA, leaving an apurinic site.</text>
        <dbReference type="EC" id="3.2.2.31"/>
    </reaction>
</comment>
<evidence type="ECO:0000256" key="15">
    <source>
        <dbReference type="RuleBase" id="RU365096"/>
    </source>
</evidence>
<feature type="domain" description="HhH-GPD" evidence="16">
    <location>
        <begin position="81"/>
        <end position="232"/>
    </location>
</feature>
<keyword evidence="12" id="KW-0234">DNA repair</keyword>
<keyword evidence="9 15" id="KW-0408">Iron</keyword>
<evidence type="ECO:0000256" key="7">
    <source>
        <dbReference type="ARBA" id="ARBA00022763"/>
    </source>
</evidence>
<evidence type="ECO:0000256" key="12">
    <source>
        <dbReference type="ARBA" id="ARBA00023204"/>
    </source>
</evidence>
<dbReference type="Proteomes" id="UP000448867">
    <property type="component" value="Unassembled WGS sequence"/>
</dbReference>
<dbReference type="InterPro" id="IPR011257">
    <property type="entry name" value="DNA_glycosylase"/>
</dbReference>
<dbReference type="InterPro" id="IPR029119">
    <property type="entry name" value="MutY_C"/>
</dbReference>
<dbReference type="FunFam" id="1.10.1670.10:FF:000002">
    <property type="entry name" value="Adenine DNA glycosylase"/>
    <property type="match status" value="1"/>
</dbReference>
<keyword evidence="18" id="KW-1185">Reference proteome</keyword>
<evidence type="ECO:0000256" key="5">
    <source>
        <dbReference type="ARBA" id="ARBA00022485"/>
    </source>
</evidence>
<keyword evidence="6" id="KW-0479">Metal-binding</keyword>
<comment type="function">
    <text evidence="15">Adenine glycosylase active on G-A mispairs.</text>
</comment>
<dbReference type="InterPro" id="IPR023170">
    <property type="entry name" value="HhH_base_excis_C"/>
</dbReference>
<dbReference type="InterPro" id="IPR044298">
    <property type="entry name" value="MIG/MutY"/>
</dbReference>
<dbReference type="GO" id="GO:0034039">
    <property type="term" value="F:8-oxo-7,8-dihydroguanine DNA N-glycosylase activity"/>
    <property type="evidence" value="ECO:0007669"/>
    <property type="project" value="TreeGrafter"/>
</dbReference>
<evidence type="ECO:0000256" key="6">
    <source>
        <dbReference type="ARBA" id="ARBA00022723"/>
    </source>
</evidence>
<gene>
    <name evidence="17" type="primary">mutY</name>
    <name evidence="17" type="ORF">GJU40_17310</name>
</gene>
<dbReference type="InterPro" id="IPR000445">
    <property type="entry name" value="HhH_motif"/>
</dbReference>
<evidence type="ECO:0000259" key="16">
    <source>
        <dbReference type="SMART" id="SM00478"/>
    </source>
</evidence>
<accession>A0A7X2LZX2</accession>
<dbReference type="PANTHER" id="PTHR42944:SF1">
    <property type="entry name" value="ADENINE DNA GLYCOSYLASE"/>
    <property type="match status" value="1"/>
</dbReference>
<evidence type="ECO:0000256" key="10">
    <source>
        <dbReference type="ARBA" id="ARBA00023014"/>
    </source>
</evidence>
<sequence length="399" mass="45174">MTQPPYNGVNHYAYLSFSPFSQNHNIGIGGSSHVSQIEQYLHGFQEKAFQTDLITWYELQKRDLPWRKDQDPYKIWVSEIMLQQTRVETVIPYFLNFIEKFPSIQALAEADEEEVLKAWEGLGYYSRVRNLQSAVKEVHEQYQGIVPNDPKEIGKLKGVGPYTKGAILSIAYGIPEPAVDGNVMRVLSRVLGIYDDIAKPSTRKIFEEAVYKLISPDKPSEFNQGLMELGATVCTPTSPACLICPVNEHCTAYEEGLQKELPVKSKKKKARAVEMGAAIFTDEQGYFYINKRSENGLLANLWEFPNVELNREDEATYREQIVAYLEENHGAKAAIGPLAGTIQHIFTHLIWNISVYTGSADSREMAHSDLMRVSPAELEAYAFPVSHQKILKLYGEQRS</sequence>
<dbReference type="AlphaFoldDB" id="A0A7X2LZX2"/>
<dbReference type="GO" id="GO:0032357">
    <property type="term" value="F:oxidized purine DNA binding"/>
    <property type="evidence" value="ECO:0007669"/>
    <property type="project" value="TreeGrafter"/>
</dbReference>
<evidence type="ECO:0000256" key="2">
    <source>
        <dbReference type="ARBA" id="ARBA00008343"/>
    </source>
</evidence>
<dbReference type="InterPro" id="IPR005760">
    <property type="entry name" value="A/G_AdeGlyc_MutY"/>
</dbReference>
<dbReference type="NCBIfam" id="TIGR01084">
    <property type="entry name" value="mutY"/>
    <property type="match status" value="1"/>
</dbReference>
<evidence type="ECO:0000313" key="17">
    <source>
        <dbReference type="EMBL" id="MRX73896.1"/>
    </source>
</evidence>
<dbReference type="GO" id="GO:0000701">
    <property type="term" value="F:purine-specific mismatch base pair DNA N-glycosylase activity"/>
    <property type="evidence" value="ECO:0007669"/>
    <property type="project" value="UniProtKB-EC"/>
</dbReference>
<evidence type="ECO:0000256" key="9">
    <source>
        <dbReference type="ARBA" id="ARBA00023004"/>
    </source>
</evidence>
<keyword evidence="13 15" id="KW-0326">Glycosidase</keyword>
<dbReference type="SUPFAM" id="SSF55811">
    <property type="entry name" value="Nudix"/>
    <property type="match status" value="1"/>
</dbReference>
<dbReference type="InterPro" id="IPR015797">
    <property type="entry name" value="NUDIX_hydrolase-like_dom_sf"/>
</dbReference>
<dbReference type="Gene3D" id="1.10.340.30">
    <property type="entry name" value="Hypothetical protein, domain 2"/>
    <property type="match status" value="1"/>
</dbReference>
<dbReference type="Gene3D" id="3.90.79.10">
    <property type="entry name" value="Nucleoside Triphosphate Pyrophosphohydrolase"/>
    <property type="match status" value="1"/>
</dbReference>
<evidence type="ECO:0000256" key="13">
    <source>
        <dbReference type="ARBA" id="ARBA00023295"/>
    </source>
</evidence>
<dbReference type="GO" id="GO:0035485">
    <property type="term" value="F:adenine/guanine mispair binding"/>
    <property type="evidence" value="ECO:0007669"/>
    <property type="project" value="TreeGrafter"/>
</dbReference>